<organism evidence="1 2">
    <name type="scientific">Hoylesella buccalis DNF00853</name>
    <dbReference type="NCBI Taxonomy" id="1401074"/>
    <lineage>
        <taxon>Bacteria</taxon>
        <taxon>Pseudomonadati</taxon>
        <taxon>Bacteroidota</taxon>
        <taxon>Bacteroidia</taxon>
        <taxon>Bacteroidales</taxon>
        <taxon>Prevotellaceae</taxon>
        <taxon>Hoylesella</taxon>
    </lineage>
</organism>
<dbReference type="Proteomes" id="UP000029556">
    <property type="component" value="Unassembled WGS sequence"/>
</dbReference>
<reference evidence="1 2" key="1">
    <citation type="submission" date="2014-07" db="EMBL/GenBank/DDBJ databases">
        <authorList>
            <person name="McCorrison J."/>
            <person name="Sanka R."/>
            <person name="Torralba M."/>
            <person name="Gillis M."/>
            <person name="Haft D.H."/>
            <person name="Methe B."/>
            <person name="Sutton G."/>
            <person name="Nelson K.E."/>
        </authorList>
    </citation>
    <scope>NUCLEOTIDE SEQUENCE [LARGE SCALE GENOMIC DNA]</scope>
    <source>
        <strain evidence="1 2">DNF00853</strain>
    </source>
</reference>
<gene>
    <name evidence="1" type="ORF">HMPREF2137_07370</name>
</gene>
<evidence type="ECO:0000313" key="1">
    <source>
        <dbReference type="EMBL" id="KGF34597.1"/>
    </source>
</evidence>
<evidence type="ECO:0000313" key="2">
    <source>
        <dbReference type="Proteomes" id="UP000029556"/>
    </source>
</evidence>
<comment type="caution">
    <text evidence="1">The sequence shown here is derived from an EMBL/GenBank/DDBJ whole genome shotgun (WGS) entry which is preliminary data.</text>
</comment>
<accession>A0A096AVF7</accession>
<protein>
    <submittedName>
        <fullName evidence="1">Uncharacterized protein</fullName>
    </submittedName>
</protein>
<dbReference type="EMBL" id="JRNN01000066">
    <property type="protein sequence ID" value="KGF34597.1"/>
    <property type="molecule type" value="Genomic_DNA"/>
</dbReference>
<name>A0A096AVF7_9BACT</name>
<dbReference type="AlphaFoldDB" id="A0A096AVF7"/>
<sequence length="59" mass="7028">MLLHEKHVSKRIEKSEISRNKMTYNPLQNSLIFPIFTASRDVIYKYAKGEEVFVKKKDK</sequence>
<proteinExistence type="predicted"/>